<dbReference type="PANTHER" id="PTHR11228">
    <property type="entry name" value="RADICAL SAM DOMAIN PROTEIN"/>
    <property type="match status" value="1"/>
</dbReference>
<evidence type="ECO:0000313" key="6">
    <source>
        <dbReference type="EMBL" id="RGA04376.1"/>
    </source>
</evidence>
<reference evidence="6 7" key="1">
    <citation type="submission" date="2018-08" db="EMBL/GenBank/DDBJ databases">
        <title>Microbispora. triticiradicis sp. nov., a novel actinomycete isolated from the root of wheat (Triticum aestivum L.)).</title>
        <authorList>
            <person name="Han C."/>
        </authorList>
    </citation>
    <scope>NUCLEOTIDE SEQUENCE [LARGE SCALE GENOMIC DNA]</scope>
    <source>
        <strain evidence="6 7">NEAU-HRDPA2-9</strain>
    </source>
</reference>
<dbReference type="InterPro" id="IPR013785">
    <property type="entry name" value="Aldolase_TIM"/>
</dbReference>
<dbReference type="InterPro" id="IPR058240">
    <property type="entry name" value="rSAM_sf"/>
</dbReference>
<dbReference type="InterPro" id="IPR007197">
    <property type="entry name" value="rSAM"/>
</dbReference>
<keyword evidence="4" id="KW-0411">Iron-sulfur</keyword>
<dbReference type="SMART" id="SM00729">
    <property type="entry name" value="Elp3"/>
    <property type="match status" value="1"/>
</dbReference>
<dbReference type="Gene3D" id="3.20.20.70">
    <property type="entry name" value="Aldolase class I"/>
    <property type="match status" value="1"/>
</dbReference>
<keyword evidence="3" id="KW-0408">Iron</keyword>
<dbReference type="SFLD" id="SFLDG01067">
    <property type="entry name" value="SPASM/twitch_domain_containing"/>
    <property type="match status" value="1"/>
</dbReference>
<evidence type="ECO:0000259" key="5">
    <source>
        <dbReference type="PROSITE" id="PS51918"/>
    </source>
</evidence>
<gene>
    <name evidence="6" type="ORF">DI270_014860</name>
</gene>
<proteinExistence type="predicted"/>
<feature type="domain" description="Radical SAM core" evidence="5">
    <location>
        <begin position="36"/>
        <end position="245"/>
    </location>
</feature>
<dbReference type="RefSeq" id="WP_111700527.1">
    <property type="nucleotide sequence ID" value="NZ_QFZU02000063.1"/>
</dbReference>
<evidence type="ECO:0000256" key="3">
    <source>
        <dbReference type="ARBA" id="ARBA00023004"/>
    </source>
</evidence>
<dbReference type="SFLD" id="SFLDS00029">
    <property type="entry name" value="Radical_SAM"/>
    <property type="match status" value="1"/>
</dbReference>
<evidence type="ECO:0000256" key="2">
    <source>
        <dbReference type="ARBA" id="ARBA00022723"/>
    </source>
</evidence>
<evidence type="ECO:0000313" key="7">
    <source>
        <dbReference type="Proteomes" id="UP000262538"/>
    </source>
</evidence>
<dbReference type="InterPro" id="IPR006638">
    <property type="entry name" value="Elp3/MiaA/NifB-like_rSAM"/>
</dbReference>
<dbReference type="PANTHER" id="PTHR11228:SF7">
    <property type="entry name" value="PQQA PEPTIDE CYCLASE"/>
    <property type="match status" value="1"/>
</dbReference>
<dbReference type="InterPro" id="IPR050377">
    <property type="entry name" value="Radical_SAM_PqqE_MftC-like"/>
</dbReference>
<dbReference type="EMBL" id="QFZU02000063">
    <property type="protein sequence ID" value="RGA04376.1"/>
    <property type="molecule type" value="Genomic_DNA"/>
</dbReference>
<accession>A0ABX9LK71</accession>
<dbReference type="SUPFAM" id="SSF102114">
    <property type="entry name" value="Radical SAM enzymes"/>
    <property type="match status" value="1"/>
</dbReference>
<dbReference type="Proteomes" id="UP000262538">
    <property type="component" value="Unassembled WGS sequence"/>
</dbReference>
<organism evidence="6 7">
    <name type="scientific">Microbispora triticiradicis</name>
    <dbReference type="NCBI Taxonomy" id="2200763"/>
    <lineage>
        <taxon>Bacteria</taxon>
        <taxon>Bacillati</taxon>
        <taxon>Actinomycetota</taxon>
        <taxon>Actinomycetes</taxon>
        <taxon>Streptosporangiales</taxon>
        <taxon>Streptosporangiaceae</taxon>
        <taxon>Microbispora</taxon>
    </lineage>
</organism>
<sequence>MICKIRLSEAGVHLFDRVSGLNVLLDEVEVPAEQVSRAPRYLSVALTNACELRCSYCYAPKHAATLDIDRVVAWAVELDGAGCLGVGFGGGEPTAHRRFAQLCTQVAELTSMAVTFTTHGHRLTPRLADALRGSVHFARLSVDGVGATYERLRRRPFAAVISAATLLRSVAPIGINTVVNADTIGELDDLAEFAAEVGASELLLLPEQPTAATPGISDADAERLVLWIRTARTGVRLAVSRSGLEASVPAAEAIPGEQPLDAHMHIDATSVLRPHAYASVGTPIEGSILDAVQALREAT</sequence>
<dbReference type="CDD" id="cd01335">
    <property type="entry name" value="Radical_SAM"/>
    <property type="match status" value="1"/>
</dbReference>
<evidence type="ECO:0000256" key="4">
    <source>
        <dbReference type="ARBA" id="ARBA00023014"/>
    </source>
</evidence>
<evidence type="ECO:0000256" key="1">
    <source>
        <dbReference type="ARBA" id="ARBA00022691"/>
    </source>
</evidence>
<keyword evidence="2" id="KW-0479">Metal-binding</keyword>
<protein>
    <submittedName>
        <fullName evidence="6">Radical SAM protein</fullName>
    </submittedName>
</protein>
<dbReference type="PROSITE" id="PS51918">
    <property type="entry name" value="RADICAL_SAM"/>
    <property type="match status" value="1"/>
</dbReference>
<dbReference type="Pfam" id="PF04055">
    <property type="entry name" value="Radical_SAM"/>
    <property type="match status" value="1"/>
</dbReference>
<keyword evidence="7" id="KW-1185">Reference proteome</keyword>
<comment type="caution">
    <text evidence="6">The sequence shown here is derived from an EMBL/GenBank/DDBJ whole genome shotgun (WGS) entry which is preliminary data.</text>
</comment>
<name>A0ABX9LK71_9ACTN</name>
<keyword evidence="1" id="KW-0949">S-adenosyl-L-methionine</keyword>